<dbReference type="EMBL" id="JAAGWK010000009">
    <property type="protein sequence ID" value="NEL53269.1"/>
    <property type="molecule type" value="Genomic_DNA"/>
</dbReference>
<dbReference type="Gene3D" id="1.10.10.60">
    <property type="entry name" value="Homeodomain-like"/>
    <property type="match status" value="1"/>
</dbReference>
<evidence type="ECO:0000256" key="4">
    <source>
        <dbReference type="PROSITE-ProRule" id="PRU00335"/>
    </source>
</evidence>
<dbReference type="Pfam" id="PF16859">
    <property type="entry name" value="TetR_C_11"/>
    <property type="match status" value="1"/>
</dbReference>
<feature type="DNA-binding region" description="H-T-H motif" evidence="4">
    <location>
        <begin position="46"/>
        <end position="65"/>
    </location>
</feature>
<evidence type="ECO:0000256" key="1">
    <source>
        <dbReference type="ARBA" id="ARBA00023015"/>
    </source>
</evidence>
<dbReference type="Proteomes" id="UP000470470">
    <property type="component" value="Unassembled WGS sequence"/>
</dbReference>
<feature type="region of interest" description="Disordered" evidence="5">
    <location>
        <begin position="1"/>
        <end position="27"/>
    </location>
</feature>
<dbReference type="InterPro" id="IPR036271">
    <property type="entry name" value="Tet_transcr_reg_TetR-rel_C_sf"/>
</dbReference>
<reference evidence="7 8" key="1">
    <citation type="submission" date="2020-02" db="EMBL/GenBank/DDBJ databases">
        <title>The whole genome sequence of CPCC 205119.</title>
        <authorList>
            <person name="Jiang Z."/>
        </authorList>
    </citation>
    <scope>NUCLEOTIDE SEQUENCE [LARGE SCALE GENOMIC DNA]</scope>
    <source>
        <strain evidence="7 8">CPCC 205119</strain>
    </source>
</reference>
<dbReference type="PRINTS" id="PR00455">
    <property type="entry name" value="HTHTETR"/>
</dbReference>
<keyword evidence="2 4" id="KW-0238">DNA-binding</keyword>
<comment type="caution">
    <text evidence="7">The sequence shown here is derived from an EMBL/GenBank/DDBJ whole genome shotgun (WGS) entry which is preliminary data.</text>
</comment>
<dbReference type="PROSITE" id="PS50977">
    <property type="entry name" value="HTH_TETR_2"/>
    <property type="match status" value="1"/>
</dbReference>
<organism evidence="7 8">
    <name type="scientific">Goekera deserti</name>
    <dbReference type="NCBI Taxonomy" id="2497753"/>
    <lineage>
        <taxon>Bacteria</taxon>
        <taxon>Bacillati</taxon>
        <taxon>Actinomycetota</taxon>
        <taxon>Actinomycetes</taxon>
        <taxon>Geodermatophilales</taxon>
        <taxon>Geodermatophilaceae</taxon>
        <taxon>Goekera</taxon>
    </lineage>
</organism>
<proteinExistence type="predicted"/>
<dbReference type="InterPro" id="IPR023772">
    <property type="entry name" value="DNA-bd_HTH_TetR-type_CS"/>
</dbReference>
<evidence type="ECO:0000259" key="6">
    <source>
        <dbReference type="PROSITE" id="PS50977"/>
    </source>
</evidence>
<dbReference type="SUPFAM" id="SSF46689">
    <property type="entry name" value="Homeodomain-like"/>
    <property type="match status" value="1"/>
</dbReference>
<evidence type="ECO:0000313" key="7">
    <source>
        <dbReference type="EMBL" id="NEL53269.1"/>
    </source>
</evidence>
<accession>A0A7K3WBA7</accession>
<gene>
    <name evidence="7" type="ORF">G1H19_04480</name>
</gene>
<dbReference type="InterPro" id="IPR050109">
    <property type="entry name" value="HTH-type_TetR-like_transc_reg"/>
</dbReference>
<dbReference type="InterPro" id="IPR001647">
    <property type="entry name" value="HTH_TetR"/>
</dbReference>
<keyword evidence="8" id="KW-1185">Reference proteome</keyword>
<evidence type="ECO:0000313" key="8">
    <source>
        <dbReference type="Proteomes" id="UP000470470"/>
    </source>
</evidence>
<keyword evidence="1" id="KW-0805">Transcription regulation</keyword>
<dbReference type="PROSITE" id="PS01081">
    <property type="entry name" value="HTH_TETR_1"/>
    <property type="match status" value="1"/>
</dbReference>
<sequence length="213" mass="23198">MPTSPRPSAPTAARRPRGRPMSEEAGETIHRATLQLLAERGIDGFTMRDVVERAGVGVATIYRRWPSKGDLVAGTVTRLMAEAAPQPVAGSPTETIRLVTRSLVDLLTTTPVGAALPSIIVEADRNPAVGAIVHGWFARRRHLLKQALQEGVESGEFRADMDLDVAFDILAGPPYYRRYIAREVLSAEYAHRHAEEFIRSALARSATAPPDRG</sequence>
<dbReference type="InterPro" id="IPR011075">
    <property type="entry name" value="TetR_C"/>
</dbReference>
<dbReference type="Gene3D" id="1.10.357.10">
    <property type="entry name" value="Tetracycline Repressor, domain 2"/>
    <property type="match status" value="1"/>
</dbReference>
<name>A0A7K3WBA7_9ACTN</name>
<protein>
    <submittedName>
        <fullName evidence="7">TetR/AcrR family transcriptional regulator</fullName>
    </submittedName>
</protein>
<dbReference type="PANTHER" id="PTHR30055:SF148">
    <property type="entry name" value="TETR-FAMILY TRANSCRIPTIONAL REGULATOR"/>
    <property type="match status" value="1"/>
</dbReference>
<evidence type="ECO:0000256" key="2">
    <source>
        <dbReference type="ARBA" id="ARBA00023125"/>
    </source>
</evidence>
<dbReference type="RefSeq" id="WP_152730597.1">
    <property type="nucleotide sequence ID" value="NZ_JAABOZ010000002.1"/>
</dbReference>
<dbReference type="SUPFAM" id="SSF48498">
    <property type="entry name" value="Tetracyclin repressor-like, C-terminal domain"/>
    <property type="match status" value="1"/>
</dbReference>
<dbReference type="Pfam" id="PF00440">
    <property type="entry name" value="TetR_N"/>
    <property type="match status" value="1"/>
</dbReference>
<evidence type="ECO:0000256" key="5">
    <source>
        <dbReference type="SAM" id="MobiDB-lite"/>
    </source>
</evidence>
<dbReference type="PANTHER" id="PTHR30055">
    <property type="entry name" value="HTH-TYPE TRANSCRIPTIONAL REGULATOR RUTR"/>
    <property type="match status" value="1"/>
</dbReference>
<dbReference type="GO" id="GO:0000976">
    <property type="term" value="F:transcription cis-regulatory region binding"/>
    <property type="evidence" value="ECO:0007669"/>
    <property type="project" value="TreeGrafter"/>
</dbReference>
<dbReference type="GO" id="GO:0003700">
    <property type="term" value="F:DNA-binding transcription factor activity"/>
    <property type="evidence" value="ECO:0007669"/>
    <property type="project" value="TreeGrafter"/>
</dbReference>
<evidence type="ECO:0000256" key="3">
    <source>
        <dbReference type="ARBA" id="ARBA00023163"/>
    </source>
</evidence>
<keyword evidence="3" id="KW-0804">Transcription</keyword>
<feature type="domain" description="HTH tetR-type" evidence="6">
    <location>
        <begin position="23"/>
        <end position="83"/>
    </location>
</feature>
<dbReference type="AlphaFoldDB" id="A0A7K3WBA7"/>
<dbReference type="InterPro" id="IPR009057">
    <property type="entry name" value="Homeodomain-like_sf"/>
</dbReference>